<gene>
    <name evidence="1" type="ORF">GCM10008935_30250</name>
</gene>
<keyword evidence="2" id="KW-1185">Reference proteome</keyword>
<organism evidence="1 2">
    <name type="scientific">Alkalibacillus silvisoli</name>
    <dbReference type="NCBI Taxonomy" id="392823"/>
    <lineage>
        <taxon>Bacteria</taxon>
        <taxon>Bacillati</taxon>
        <taxon>Bacillota</taxon>
        <taxon>Bacilli</taxon>
        <taxon>Bacillales</taxon>
        <taxon>Bacillaceae</taxon>
        <taxon>Alkalibacillus</taxon>
    </lineage>
</organism>
<dbReference type="RefSeq" id="WP_343785044.1">
    <property type="nucleotide sequence ID" value="NZ_BAAACZ010000031.1"/>
</dbReference>
<dbReference type="Pfam" id="PF20074">
    <property type="entry name" value="DUF6470"/>
    <property type="match status" value="1"/>
</dbReference>
<proteinExistence type="predicted"/>
<evidence type="ECO:0000313" key="1">
    <source>
        <dbReference type="EMBL" id="GAA0472244.1"/>
    </source>
</evidence>
<dbReference type="Proteomes" id="UP001500740">
    <property type="component" value="Unassembled WGS sequence"/>
</dbReference>
<sequence length="198" mass="22715">MLQLPQVHYHIQRGKIGIQTQDAQVNMSQPEADLRISQPEADLDINYRPSKLTIDQTEALRDMGIISTEESVRKSANEGLQEAFEGISRRAREGTQMQRIENGGDVIPHIAKENRPFARQDFTIGWIPSSQFAVKIDYDPGDVDINVQKNEPIIDAQANKPHFNYHEGDVNIYLQQAPHLEIDVDIDTWRHHHYDIKI</sequence>
<dbReference type="InterPro" id="IPR045527">
    <property type="entry name" value="DUF6470"/>
</dbReference>
<accession>A0ABN1ABD2</accession>
<protein>
    <submittedName>
        <fullName evidence="1">DUF6470 family protein</fullName>
    </submittedName>
</protein>
<dbReference type="EMBL" id="BAAACZ010000031">
    <property type="protein sequence ID" value="GAA0472244.1"/>
    <property type="molecule type" value="Genomic_DNA"/>
</dbReference>
<name>A0ABN1ABD2_9BACI</name>
<evidence type="ECO:0000313" key="2">
    <source>
        <dbReference type="Proteomes" id="UP001500740"/>
    </source>
</evidence>
<reference evidence="1 2" key="1">
    <citation type="journal article" date="2019" name="Int. J. Syst. Evol. Microbiol.">
        <title>The Global Catalogue of Microorganisms (GCM) 10K type strain sequencing project: providing services to taxonomists for standard genome sequencing and annotation.</title>
        <authorList>
            <consortium name="The Broad Institute Genomics Platform"/>
            <consortium name="The Broad Institute Genome Sequencing Center for Infectious Disease"/>
            <person name="Wu L."/>
            <person name="Ma J."/>
        </authorList>
    </citation>
    <scope>NUCLEOTIDE SEQUENCE [LARGE SCALE GENOMIC DNA]</scope>
    <source>
        <strain evidence="1 2">JCM 14193</strain>
    </source>
</reference>
<comment type="caution">
    <text evidence="1">The sequence shown here is derived from an EMBL/GenBank/DDBJ whole genome shotgun (WGS) entry which is preliminary data.</text>
</comment>